<name>A0A5C5WLR5_9PLAN</name>
<dbReference type="Proteomes" id="UP000317243">
    <property type="component" value="Unassembled WGS sequence"/>
</dbReference>
<accession>A0A5C5WLR5</accession>
<organism evidence="1 2">
    <name type="scientific">Thalassoglobus neptunius</name>
    <dbReference type="NCBI Taxonomy" id="1938619"/>
    <lineage>
        <taxon>Bacteria</taxon>
        <taxon>Pseudomonadati</taxon>
        <taxon>Planctomycetota</taxon>
        <taxon>Planctomycetia</taxon>
        <taxon>Planctomycetales</taxon>
        <taxon>Planctomycetaceae</taxon>
        <taxon>Thalassoglobus</taxon>
    </lineage>
</organism>
<dbReference type="OrthoDB" id="261746at2"/>
<proteinExistence type="predicted"/>
<evidence type="ECO:0000313" key="1">
    <source>
        <dbReference type="EMBL" id="TWT51734.1"/>
    </source>
</evidence>
<sequence length="141" mass="16096">MEQATHGFDVFNTNHNCCCEYCKSYRDSVQRLVDSFSSIPTRWLQRIDEDLLWTPMWGTVFMPTNSVDIRNIEELLAPISDDPSVAPSGWDKVGDTGIIVIQCDDELILGIDGAGYDFYTDHWIKLYDALGYEWHTPVPDA</sequence>
<reference evidence="1 2" key="1">
    <citation type="submission" date="2019-02" db="EMBL/GenBank/DDBJ databases">
        <title>Deep-cultivation of Planctomycetes and their phenomic and genomic characterization uncovers novel biology.</title>
        <authorList>
            <person name="Wiegand S."/>
            <person name="Jogler M."/>
            <person name="Boedeker C."/>
            <person name="Pinto D."/>
            <person name="Vollmers J."/>
            <person name="Rivas-Marin E."/>
            <person name="Kohn T."/>
            <person name="Peeters S.H."/>
            <person name="Heuer A."/>
            <person name="Rast P."/>
            <person name="Oberbeckmann S."/>
            <person name="Bunk B."/>
            <person name="Jeske O."/>
            <person name="Meyerdierks A."/>
            <person name="Storesund J.E."/>
            <person name="Kallscheuer N."/>
            <person name="Luecker S."/>
            <person name="Lage O.M."/>
            <person name="Pohl T."/>
            <person name="Merkel B.J."/>
            <person name="Hornburger P."/>
            <person name="Mueller R.-W."/>
            <person name="Bruemmer F."/>
            <person name="Labrenz M."/>
            <person name="Spormann A.M."/>
            <person name="Op Den Camp H."/>
            <person name="Overmann J."/>
            <person name="Amann R."/>
            <person name="Jetten M.S.M."/>
            <person name="Mascher T."/>
            <person name="Medema M.H."/>
            <person name="Devos D.P."/>
            <person name="Kaster A.-K."/>
            <person name="Ovreas L."/>
            <person name="Rohde M."/>
            <person name="Galperin M.Y."/>
            <person name="Jogler C."/>
        </authorList>
    </citation>
    <scope>NUCLEOTIDE SEQUENCE [LARGE SCALE GENOMIC DNA]</scope>
    <source>
        <strain evidence="1 2">KOR42</strain>
    </source>
</reference>
<dbReference type="AlphaFoldDB" id="A0A5C5WLR5"/>
<protein>
    <submittedName>
        <fullName evidence="1">Uncharacterized protein</fullName>
    </submittedName>
</protein>
<gene>
    <name evidence="1" type="ORF">KOR42_34210</name>
</gene>
<dbReference type="EMBL" id="SIHI01000011">
    <property type="protein sequence ID" value="TWT51734.1"/>
    <property type="molecule type" value="Genomic_DNA"/>
</dbReference>
<comment type="caution">
    <text evidence="1">The sequence shown here is derived from an EMBL/GenBank/DDBJ whole genome shotgun (WGS) entry which is preliminary data.</text>
</comment>
<keyword evidence="2" id="KW-1185">Reference proteome</keyword>
<evidence type="ECO:0000313" key="2">
    <source>
        <dbReference type="Proteomes" id="UP000317243"/>
    </source>
</evidence>